<dbReference type="Gene3D" id="3.40.50.880">
    <property type="match status" value="1"/>
</dbReference>
<keyword evidence="4" id="KW-1185">Reference proteome</keyword>
<evidence type="ECO:0000259" key="1">
    <source>
        <dbReference type="Pfam" id="PF00117"/>
    </source>
</evidence>
<dbReference type="Proteomes" id="UP000276741">
    <property type="component" value="Chromosome"/>
</dbReference>
<dbReference type="AlphaFoldDB" id="A0A348B3L6"/>
<dbReference type="EC" id="6.3.5.2" evidence="2"/>
<dbReference type="KEGG" id="sacd:HS1genome_1157"/>
<reference evidence="3" key="4">
    <citation type="submission" date="2020-09" db="EMBL/GenBank/DDBJ databases">
        <authorList>
            <person name="Sun Q."/>
            <person name="Ohkuma M."/>
        </authorList>
    </citation>
    <scope>NUCLEOTIDE SEQUENCE</scope>
    <source>
        <strain evidence="3">JCM 31740</strain>
    </source>
</reference>
<dbReference type="InterPro" id="IPR029062">
    <property type="entry name" value="Class_I_gatase-like"/>
</dbReference>
<dbReference type="NCBIfam" id="TIGR00888">
    <property type="entry name" value="guaA_Nterm"/>
    <property type="match status" value="1"/>
</dbReference>
<dbReference type="OrthoDB" id="33844at2157"/>
<dbReference type="InterPro" id="IPR017926">
    <property type="entry name" value="GATASE"/>
</dbReference>
<dbReference type="GO" id="GO:0005829">
    <property type="term" value="C:cytosol"/>
    <property type="evidence" value="ECO:0007669"/>
    <property type="project" value="TreeGrafter"/>
</dbReference>
<proteinExistence type="predicted"/>
<gene>
    <name evidence="3" type="ORF">GCM10007116_16290</name>
    <name evidence="2" type="ORF">HS1genome_1157</name>
</gene>
<dbReference type="RefSeq" id="WP_126450004.1">
    <property type="nucleotide sequence ID" value="NZ_AP018553.1"/>
</dbReference>
<protein>
    <submittedName>
        <fullName evidence="2">GMP synthase</fullName>
        <ecNumber evidence="2">6.3.5.2</ecNumber>
    </submittedName>
</protein>
<reference evidence="4" key="2">
    <citation type="submission" date="2018-04" db="EMBL/GenBank/DDBJ databases">
        <title>Complete genome sequence of Sulfodiicoccus acidiphilus strain HS-1.</title>
        <authorList>
            <person name="Sakai H.D."/>
            <person name="Kurosawa N."/>
        </authorList>
    </citation>
    <scope>NUCLEOTIDE SEQUENCE [LARGE SCALE GENOMIC DNA]</scope>
    <source>
        <strain evidence="4">HS-1</strain>
    </source>
</reference>
<dbReference type="GeneID" id="38666672"/>
<feature type="domain" description="Glutamine amidotransferase" evidence="1">
    <location>
        <begin position="6"/>
        <end position="181"/>
    </location>
</feature>
<dbReference type="PROSITE" id="PS51273">
    <property type="entry name" value="GATASE_TYPE_1"/>
    <property type="match status" value="1"/>
</dbReference>
<dbReference type="Pfam" id="PF00117">
    <property type="entry name" value="GATase"/>
    <property type="match status" value="1"/>
</dbReference>
<dbReference type="InterPro" id="IPR044992">
    <property type="entry name" value="ChyE-like"/>
</dbReference>
<dbReference type="PRINTS" id="PR00099">
    <property type="entry name" value="CPSGATASE"/>
</dbReference>
<dbReference type="InterPro" id="IPR004739">
    <property type="entry name" value="GMP_synth_GATase"/>
</dbReference>
<dbReference type="PRINTS" id="PR00097">
    <property type="entry name" value="ANTSNTHASEII"/>
</dbReference>
<sequence>MRVGLVYFGGQYNHLIMKVLEWIGVEVTKLEPHAAKFDDFDAIVLSGGPQSVYEGGQNVERISSAVRNSSVPLLGICFGHQLIAHALGGRVNRASTPEFGLVKVRVIEQDTILSGFTDFSAWESHNDEVIEAPPGFIVLAESDFAKVQAMAEPKSMKFGVQFHPEVKHTEGGTRLFENFVRAVRK</sequence>
<dbReference type="SUPFAM" id="SSF52317">
    <property type="entry name" value="Class I glutamine amidotransferase-like"/>
    <property type="match status" value="1"/>
</dbReference>
<dbReference type="EMBL" id="AP018553">
    <property type="protein sequence ID" value="BBD72768.1"/>
    <property type="molecule type" value="Genomic_DNA"/>
</dbReference>
<dbReference type="PANTHER" id="PTHR42695">
    <property type="entry name" value="GLUTAMINE AMIDOTRANSFERASE YLR126C-RELATED"/>
    <property type="match status" value="1"/>
</dbReference>
<dbReference type="GO" id="GO:0003922">
    <property type="term" value="F:GMP synthase (glutamine-hydrolyzing) activity"/>
    <property type="evidence" value="ECO:0007669"/>
    <property type="project" value="UniProtKB-EC"/>
</dbReference>
<evidence type="ECO:0000313" key="4">
    <source>
        <dbReference type="Proteomes" id="UP000276741"/>
    </source>
</evidence>
<dbReference type="Proteomes" id="UP000616143">
    <property type="component" value="Unassembled WGS sequence"/>
</dbReference>
<dbReference type="GO" id="GO:0005524">
    <property type="term" value="F:ATP binding"/>
    <property type="evidence" value="ECO:0007669"/>
    <property type="project" value="InterPro"/>
</dbReference>
<keyword evidence="2" id="KW-0436">Ligase</keyword>
<reference evidence="2" key="3">
    <citation type="journal article" date="2019" name="BMC Res. Notes">
        <title>Complete genome sequence of the Sulfodiicoccus acidiphilus strain HS-1T, the first crenarchaeon that lacks polB3, isolated from an acidic hot spring in Ohwaku-dani, Hakone, Japan.</title>
        <authorList>
            <person name="Sakai H.D."/>
            <person name="Kurosawa N."/>
        </authorList>
    </citation>
    <scope>NUCLEOTIDE SEQUENCE</scope>
    <source>
        <strain evidence="2">HS-1</strain>
    </source>
</reference>
<dbReference type="PRINTS" id="PR00096">
    <property type="entry name" value="GATASE"/>
</dbReference>
<evidence type="ECO:0000313" key="3">
    <source>
        <dbReference type="EMBL" id="GGT99651.1"/>
    </source>
</evidence>
<dbReference type="PANTHER" id="PTHR42695:SF5">
    <property type="entry name" value="GLUTAMINE AMIDOTRANSFERASE YLR126C-RELATED"/>
    <property type="match status" value="1"/>
</dbReference>
<evidence type="ECO:0000313" key="2">
    <source>
        <dbReference type="EMBL" id="BBD72768.1"/>
    </source>
</evidence>
<accession>A0A348B3L6</accession>
<dbReference type="EMBL" id="BMQS01000015">
    <property type="protein sequence ID" value="GGT99651.1"/>
    <property type="molecule type" value="Genomic_DNA"/>
</dbReference>
<organism evidence="2 4">
    <name type="scientific">Sulfodiicoccus acidiphilus</name>
    <dbReference type="NCBI Taxonomy" id="1670455"/>
    <lineage>
        <taxon>Archaea</taxon>
        <taxon>Thermoproteota</taxon>
        <taxon>Thermoprotei</taxon>
        <taxon>Sulfolobales</taxon>
        <taxon>Sulfolobaceae</taxon>
        <taxon>Sulfodiicoccus</taxon>
    </lineage>
</organism>
<name>A0A348B3L6_9CREN</name>
<reference evidence="3" key="1">
    <citation type="journal article" date="2014" name="Int. J. Syst. Evol. Microbiol.">
        <title>Complete genome sequence of Corynebacterium casei LMG S-19264T (=DSM 44701T), isolated from a smear-ripened cheese.</title>
        <authorList>
            <consortium name="US DOE Joint Genome Institute (JGI-PGF)"/>
            <person name="Walter F."/>
            <person name="Albersmeier A."/>
            <person name="Kalinowski J."/>
            <person name="Ruckert C."/>
        </authorList>
    </citation>
    <scope>NUCLEOTIDE SEQUENCE</scope>
    <source>
        <strain evidence="3">JCM 31740</strain>
    </source>
</reference>